<dbReference type="PANTHER" id="PTHR35400:SF3">
    <property type="entry name" value="SLL1072 PROTEIN"/>
    <property type="match status" value="1"/>
</dbReference>
<evidence type="ECO:0000313" key="3">
    <source>
        <dbReference type="Proteomes" id="UP000567795"/>
    </source>
</evidence>
<reference evidence="2 3" key="1">
    <citation type="submission" date="2020-07" db="EMBL/GenBank/DDBJ databases">
        <title>Sequencing the genomes of 1000 actinobacteria strains.</title>
        <authorList>
            <person name="Klenk H.-P."/>
        </authorList>
    </citation>
    <scope>NUCLEOTIDE SEQUENCE [LARGE SCALE GENOMIC DNA]</scope>
    <source>
        <strain evidence="2 3">DSM 42178</strain>
    </source>
</reference>
<dbReference type="InterPro" id="IPR008538">
    <property type="entry name" value="Uma2"/>
</dbReference>
<organism evidence="2 3">
    <name type="scientific">Allostreptomyces psammosilenae</name>
    <dbReference type="NCBI Taxonomy" id="1892865"/>
    <lineage>
        <taxon>Bacteria</taxon>
        <taxon>Bacillati</taxon>
        <taxon>Actinomycetota</taxon>
        <taxon>Actinomycetes</taxon>
        <taxon>Kitasatosporales</taxon>
        <taxon>Streptomycetaceae</taxon>
        <taxon>Allostreptomyces</taxon>
    </lineage>
</organism>
<gene>
    <name evidence="2" type="ORF">FHU37_004062</name>
</gene>
<dbReference type="SUPFAM" id="SSF52980">
    <property type="entry name" value="Restriction endonuclease-like"/>
    <property type="match status" value="1"/>
</dbReference>
<dbReference type="Proteomes" id="UP000567795">
    <property type="component" value="Unassembled WGS sequence"/>
</dbReference>
<evidence type="ECO:0000313" key="2">
    <source>
        <dbReference type="EMBL" id="NYI07119.1"/>
    </source>
</evidence>
<accession>A0A852ZY69</accession>
<keyword evidence="2" id="KW-0255">Endonuclease</keyword>
<proteinExistence type="predicted"/>
<dbReference type="InterPro" id="IPR011335">
    <property type="entry name" value="Restrct_endonuc-II-like"/>
</dbReference>
<dbReference type="Gene3D" id="3.90.1570.10">
    <property type="entry name" value="tt1808, chain A"/>
    <property type="match status" value="1"/>
</dbReference>
<keyword evidence="2" id="KW-0540">Nuclease</keyword>
<feature type="domain" description="Putative restriction endonuclease" evidence="1">
    <location>
        <begin position="20"/>
        <end position="174"/>
    </location>
</feature>
<sequence>MSAMALEQVRSHVLAAHAAMDVPEGFRAEVIGGKIVLAPTAAMGHARIVKWLERELPAVGGCGSYQAVTIDLPSTGERYIPDLAVLRDDGLPDDEWLIPAPSVELVVEVVSPGNAETDRVRKVRGYARSGIPLYLLVDPLERRLTLFSEPSDGHYTVNLGVDLGKEITLPEPFSHTLDTSGCPGT</sequence>
<name>A0A852ZY69_9ACTN</name>
<dbReference type="RefSeq" id="WP_179815593.1">
    <property type="nucleotide sequence ID" value="NZ_JACBZD010000001.1"/>
</dbReference>
<dbReference type="InterPro" id="IPR012296">
    <property type="entry name" value="Nuclease_put_TT1808"/>
</dbReference>
<keyword evidence="3" id="KW-1185">Reference proteome</keyword>
<dbReference type="AlphaFoldDB" id="A0A852ZY69"/>
<dbReference type="EMBL" id="JACBZD010000001">
    <property type="protein sequence ID" value="NYI07119.1"/>
    <property type="molecule type" value="Genomic_DNA"/>
</dbReference>
<dbReference type="PANTHER" id="PTHR35400">
    <property type="entry name" value="SLR1083 PROTEIN"/>
    <property type="match status" value="1"/>
</dbReference>
<evidence type="ECO:0000259" key="1">
    <source>
        <dbReference type="Pfam" id="PF05685"/>
    </source>
</evidence>
<protein>
    <submittedName>
        <fullName evidence="2">Uma2 family endonuclease</fullName>
    </submittedName>
</protein>
<comment type="caution">
    <text evidence="2">The sequence shown here is derived from an EMBL/GenBank/DDBJ whole genome shotgun (WGS) entry which is preliminary data.</text>
</comment>
<keyword evidence="2" id="KW-0378">Hydrolase</keyword>
<dbReference type="Pfam" id="PF05685">
    <property type="entry name" value="Uma2"/>
    <property type="match status" value="1"/>
</dbReference>
<dbReference type="GO" id="GO:0004519">
    <property type="term" value="F:endonuclease activity"/>
    <property type="evidence" value="ECO:0007669"/>
    <property type="project" value="UniProtKB-KW"/>
</dbReference>
<dbReference type="CDD" id="cd06260">
    <property type="entry name" value="DUF820-like"/>
    <property type="match status" value="1"/>
</dbReference>